<feature type="coiled-coil region" evidence="1">
    <location>
        <begin position="1719"/>
        <end position="1816"/>
    </location>
</feature>
<feature type="coiled-coil region" evidence="1">
    <location>
        <begin position="732"/>
        <end position="759"/>
    </location>
</feature>
<evidence type="ECO:0000313" key="3">
    <source>
        <dbReference type="EMBL" id="KAH0466359.1"/>
    </source>
</evidence>
<proteinExistence type="predicted"/>
<feature type="coiled-coil region" evidence="1">
    <location>
        <begin position="1240"/>
        <end position="1323"/>
    </location>
</feature>
<keyword evidence="1" id="KW-0175">Coiled coil</keyword>
<feature type="region of interest" description="Disordered" evidence="2">
    <location>
        <begin position="1"/>
        <end position="58"/>
    </location>
</feature>
<protein>
    <submittedName>
        <fullName evidence="3">Uncharacterized protein</fullName>
    </submittedName>
</protein>
<gene>
    <name evidence="3" type="ORF">IEQ34_006462</name>
</gene>
<name>A0AAV7HE62_DENCH</name>
<feature type="coiled-coil region" evidence="1">
    <location>
        <begin position="961"/>
        <end position="988"/>
    </location>
</feature>
<reference evidence="3 4" key="1">
    <citation type="journal article" date="2021" name="Hortic Res">
        <title>Chromosome-scale assembly of the Dendrobium chrysotoxum genome enhances the understanding of orchid evolution.</title>
        <authorList>
            <person name="Zhang Y."/>
            <person name="Zhang G.Q."/>
            <person name="Zhang D."/>
            <person name="Liu X.D."/>
            <person name="Xu X.Y."/>
            <person name="Sun W.H."/>
            <person name="Yu X."/>
            <person name="Zhu X."/>
            <person name="Wang Z.W."/>
            <person name="Zhao X."/>
            <person name="Zhong W.Y."/>
            <person name="Chen H."/>
            <person name="Yin W.L."/>
            <person name="Huang T."/>
            <person name="Niu S.C."/>
            <person name="Liu Z.J."/>
        </authorList>
    </citation>
    <scope>NUCLEOTIDE SEQUENCE [LARGE SCALE GENOMIC DNA]</scope>
    <source>
        <strain evidence="3">Lindl</strain>
    </source>
</reference>
<dbReference type="Proteomes" id="UP000775213">
    <property type="component" value="Unassembled WGS sequence"/>
</dbReference>
<feature type="compositionally biased region" description="Low complexity" evidence="2">
    <location>
        <begin position="2568"/>
        <end position="2577"/>
    </location>
</feature>
<dbReference type="EMBL" id="JAGFBR010000006">
    <property type="protein sequence ID" value="KAH0466359.1"/>
    <property type="molecule type" value="Genomic_DNA"/>
</dbReference>
<accession>A0AAV7HE62</accession>
<evidence type="ECO:0000256" key="1">
    <source>
        <dbReference type="SAM" id="Coils"/>
    </source>
</evidence>
<feature type="compositionally biased region" description="Basic residues" evidence="2">
    <location>
        <begin position="14"/>
        <end position="27"/>
    </location>
</feature>
<keyword evidence="4" id="KW-1185">Reference proteome</keyword>
<comment type="caution">
    <text evidence="3">The sequence shown here is derived from an EMBL/GenBank/DDBJ whole genome shotgun (WGS) entry which is preliminary data.</text>
</comment>
<sequence>MDKSKTRTDMLAAGRKKLQQFRQKKGGGSHAKSSSKVNNPGNEGESEEPSKLGQPAPALAVDAVDANLWDASDSGADQRAEELRLKLEQLPADFAYQEAHGVVLEKSIGRSSGVSHYLDTTFSSGVSHEVSETSSSSEVVFENGEDLSVSCVNSGKQNGGSHHMEKGAMWGETSSSILEEPVRLEERNGSSALADRVQGSGLNLSLSEEIEKYTYPEQNLENPTSSQITCSLAPISHEGVSVVSWVKSEKMFDEEKVEDQENLAFEDKRKVTTDPAVCGPTRSEEINQYFNPAEESQYAGMNISHESDEGTFSEEKIEIPSSSRGISVDDEELHLELGERTNEGGIELPMDYLTAKDGSLGRQSKEAVSVKEINVDARKKGLSSLQGYLKMDSSIGGQLEQDGVLMKGSSAVELDSFKRHLYLSFIAKDILQLQLVEQTQLNEDFHQHSSYEVHRLFDLVKKAQESKEMLTEELVQCKSELQFLAIMKDEIETNFLSARKEIEQDYIKCFNLKSELHKSQEDLLHVSNELAICRCSVDALQKENSNLLATLLSESHAKKKLVEEVEFLSSEQSKLTAALMEEADARKKIAEERELLSTQNMNLLSQLTAKEEKLQIAIEKKVELQDNLRELWSYFEKLFEENFYLSCNLDICNAKIKEMESGTFVPSCHGQEGQISNDDLINFTIDLSQPFYEESNVNVSSSTKLKSNSQFQDHGCVLQKDDGKDSDSFALLKVLKEHLQEAKTKLQDLEKSVQMVHSDSLFLSGSSSGIGTTAGVSKLIKAFESKAHHVGGGVDEVPSTLGERSEDSYTLSREHTLSLSNALNKIELELGKVEILVMDSQHDREVMKKYKMDCETQKHQNGSLQVGFDELARKVVDYESKLCEMPNHIDELHQHVNEEAAGFLDEIELLKNKVSEDAFILKQERDDLLGMIMEAVGKLDASTGLKVLENLDIRSHVMVSVDAAILAIEKLNGKLEEINHNYNTLHDSHKELNKSVMDIEGRHAFVIELFYKFYGNLMDLINEPQRNTGDVAVNANANAEKVLEFLPEKCEMAIHDLRKLFSEWDYLLSRNTELDLVLLIRNQEIEELNTRLKELELQSNIKDGLESTLLNKTNEIEEVKRRCFRLANQLENHESCKDLHAHGRSWERGVVVVSKDANVVVNSLSSLLLRLEELVSFHLCNYDEILEQIMLSKKHIQDAYMLMEVSTDDCSLPLPALLSDVLIPKVIALHERLKLLTVSNVQKETEIQILKESMSKIEETLEASCQELQLKTSEIEQLEQKLSSVREKLSIAVAKGKGLIVQRDSLKQSLMEKTSELEKSSQDLLLKDSLLDELETKLKSCSEVERIEALESELSYIRNSATVLRDSFLQKDSVLQRIEEVLEDLELPDDFYNKDILEKIELLSRFVIDHPSSAVTGLEQKSLEERTHSDAGRCVVIDANKKCTGPGSNLDFDELKQKHEELQGKFYGLAEHNDMLEQSLLERNNLVQKWEELLDRIELPSHMQTTEPEDKIEWLGRELSEVNQERDSLQLKIDNLETSLDMLIADVEESHKKLSELTAEVSAAKSEKEFFVESLEKLRIEYFSLSEKADHDERNKENLQKELDDLRDKLIDNAQFEYYMDIENKLQKLHYLINSTLMEHDKLDFISEGSLVEHLEESLKKLIDNYTAHLNKSSNIGPINETLLDESCSDHGRMVPDESSPVHGKMVPEEALLAKESDLASMSLELERISNKLSSVEQDRDSIFVKCQSLILEVEDLKMQVDVLNVQRNADLEKYQSLALDLDAMEKQRDSLQEQLTQEEQKNASLKEKLNLAVRKGKGLVQQRDSLKQTVDEMNAFLGQLKIDHSQQIESLISEKSLLMHRLADVELKLQDSNQNYSRLLTTLNAIDLESEANDIDPFEKLRVVNSILLDLRSSTAAAEREANKSKRAAELLITELNEVQERNDILQDELLKAEASLSEYSKQKDDSLSRLEHVMSVHFEERTRLAKNLMDSILVIDHLKEGLLRSSKILSEVLSKDVDLCHLVDDLWDFTLDEFCSSDKSKQLFLISSGILSSNEQKNEEISLSISDTAQFKIHQNFDETLLFEHFALAHQALHECVNHCNALRERICNHSVFLDKKAVYLSETVEAVKRRNSSLKDTSESLKREITHLESKLKQKDAKTSSIYRNLTLLYEACSTSVMETFRRKSQITGNTGTLGENVLNLDIVRTLPSYANMGEVEDVHSMDDCIKMMVESILSTVKDTNSTNELVERTERELKATVLALQRERQEKDIQMNRVCEELVSQIKDAETVAKRSMADLDSSRAQFSNLEKEAEAMEANRNLLELRLNELQNVEALSKLLQERINSLTEAVNAKDQEIEALMQALDEEETQMEALESRNKDMENLLQQRVVQLETLETSYAKTMAKLSTTVSKFDELHNLSETLLLEVENLQSQLHERDLEISFLRKEVTRCTNDVLASQENSKKYSSEVHELLTWMSGIVSYFGGPPVQFDDQETSQIHLYIGILGKKIVSTINELEELRATVQCKDALLETERGRIEELLSRAEGLESFLHGKERLEQSQGGRGSDQQSSNSSGTLEIEQMVQRNKASSGPIATIVRSGRKVNNDHIAIAIDSEKDDGALEDEDDDKAHGFKSLTKSRLVPRAIRPIVDRIDGIWVSAERLLMRQPTLRLAFLMYWVALHALLASFI</sequence>
<feature type="compositionally biased region" description="Low complexity" evidence="2">
    <location>
        <begin position="30"/>
        <end position="43"/>
    </location>
</feature>
<feature type="coiled-coil region" evidence="1">
    <location>
        <begin position="1512"/>
        <end position="1609"/>
    </location>
</feature>
<feature type="coiled-coil region" evidence="1">
    <location>
        <begin position="2247"/>
        <end position="2449"/>
    </location>
</feature>
<feature type="coiled-coil region" evidence="1">
    <location>
        <begin position="1923"/>
        <end position="1964"/>
    </location>
</feature>
<dbReference type="PANTHER" id="PTHR43939">
    <property type="entry name" value="COILED-COIL DOMAIN-CONTAINING PROTEIN 158"/>
    <property type="match status" value="1"/>
</dbReference>
<evidence type="ECO:0000256" key="2">
    <source>
        <dbReference type="SAM" id="MobiDB-lite"/>
    </source>
</evidence>
<feature type="region of interest" description="Disordered" evidence="2">
    <location>
        <begin position="2559"/>
        <end position="2579"/>
    </location>
</feature>
<dbReference type="PANTHER" id="PTHR43939:SF50">
    <property type="entry name" value="NUCLEOPORIN"/>
    <property type="match status" value="1"/>
</dbReference>
<evidence type="ECO:0000313" key="4">
    <source>
        <dbReference type="Proteomes" id="UP000775213"/>
    </source>
</evidence>
<feature type="coiled-coil region" evidence="1">
    <location>
        <begin position="1078"/>
        <end position="1122"/>
    </location>
</feature>
<organism evidence="3 4">
    <name type="scientific">Dendrobium chrysotoxum</name>
    <name type="common">Orchid</name>
    <dbReference type="NCBI Taxonomy" id="161865"/>
    <lineage>
        <taxon>Eukaryota</taxon>
        <taxon>Viridiplantae</taxon>
        <taxon>Streptophyta</taxon>
        <taxon>Embryophyta</taxon>
        <taxon>Tracheophyta</taxon>
        <taxon>Spermatophyta</taxon>
        <taxon>Magnoliopsida</taxon>
        <taxon>Liliopsida</taxon>
        <taxon>Asparagales</taxon>
        <taxon>Orchidaceae</taxon>
        <taxon>Epidendroideae</taxon>
        <taxon>Malaxideae</taxon>
        <taxon>Dendrobiinae</taxon>
        <taxon>Dendrobium</taxon>
    </lineage>
</organism>
<feature type="coiled-coil region" evidence="1">
    <location>
        <begin position="2127"/>
        <end position="2161"/>
    </location>
</feature>